<proteinExistence type="predicted"/>
<feature type="transmembrane region" description="Helical" evidence="1">
    <location>
        <begin position="9"/>
        <end position="27"/>
    </location>
</feature>
<organism evidence="2">
    <name type="scientific">Myoviridae sp. ctBoB21</name>
    <dbReference type="NCBI Taxonomy" id="2827287"/>
    <lineage>
        <taxon>Viruses</taxon>
        <taxon>Duplodnaviria</taxon>
        <taxon>Heunggongvirae</taxon>
        <taxon>Uroviricota</taxon>
        <taxon>Caudoviricetes</taxon>
    </lineage>
</organism>
<accession>A0A8S5R6B7</accession>
<evidence type="ECO:0000256" key="1">
    <source>
        <dbReference type="SAM" id="Phobius"/>
    </source>
</evidence>
<keyword evidence="1" id="KW-1133">Transmembrane helix</keyword>
<dbReference type="EMBL" id="BK015822">
    <property type="protein sequence ID" value="DAE26675.1"/>
    <property type="molecule type" value="Genomic_DNA"/>
</dbReference>
<reference evidence="2" key="1">
    <citation type="journal article" date="2021" name="Proc. Natl. Acad. Sci. U.S.A.">
        <title>A Catalog of Tens of Thousands of Viruses from Human Metagenomes Reveals Hidden Associations with Chronic Diseases.</title>
        <authorList>
            <person name="Tisza M.J."/>
            <person name="Buck C.B."/>
        </authorList>
    </citation>
    <scope>NUCLEOTIDE SEQUENCE</scope>
    <source>
        <strain evidence="2">CtBoB21</strain>
    </source>
</reference>
<evidence type="ECO:0000313" key="2">
    <source>
        <dbReference type="EMBL" id="DAE26675.1"/>
    </source>
</evidence>
<keyword evidence="1" id="KW-0472">Membrane</keyword>
<keyword evidence="1" id="KW-0812">Transmembrane</keyword>
<name>A0A8S5R6B7_9CAUD</name>
<sequence length="33" mass="4007">MGKLFYDKYLFIEFVQILGNLNILFMYTTPLYP</sequence>
<protein>
    <submittedName>
        <fullName evidence="2">Uncharacterized protein</fullName>
    </submittedName>
</protein>